<dbReference type="Proteomes" id="UP000026915">
    <property type="component" value="Chromosome 1"/>
</dbReference>
<dbReference type="PANTHER" id="PTHR33348">
    <property type="entry name" value="PRECURSOR OF CEP5"/>
    <property type="match status" value="1"/>
</dbReference>
<keyword evidence="5" id="KW-0372">Hormone</keyword>
<evidence type="ECO:0000313" key="10">
    <source>
        <dbReference type="EMBL" id="EOX91367.1"/>
    </source>
</evidence>
<dbReference type="GO" id="GO:1902025">
    <property type="term" value="P:nitrate import"/>
    <property type="evidence" value="ECO:0000318"/>
    <property type="project" value="GO_Central"/>
</dbReference>
<name>A0A061DGV5_THECC</name>
<dbReference type="InterPro" id="IPR033250">
    <property type="entry name" value="CEP"/>
</dbReference>
<dbReference type="GO" id="GO:1901371">
    <property type="term" value="P:regulation of leaf morphogenesis"/>
    <property type="evidence" value="ECO:0000318"/>
    <property type="project" value="GO_Central"/>
</dbReference>
<evidence type="ECO:0000256" key="4">
    <source>
        <dbReference type="ARBA" id="ARBA00022525"/>
    </source>
</evidence>
<evidence type="ECO:0000256" key="3">
    <source>
        <dbReference type="ARBA" id="ARBA00022523"/>
    </source>
</evidence>
<evidence type="ECO:0000313" key="11">
    <source>
        <dbReference type="Proteomes" id="UP000026915"/>
    </source>
</evidence>
<evidence type="ECO:0000256" key="8">
    <source>
        <dbReference type="SAM" id="MobiDB-lite"/>
    </source>
</evidence>
<feature type="region of interest" description="Disordered" evidence="8">
    <location>
        <begin position="68"/>
        <end position="115"/>
    </location>
</feature>
<dbReference type="EMBL" id="CM001879">
    <property type="protein sequence ID" value="EOX91367.1"/>
    <property type="molecule type" value="Genomic_DNA"/>
</dbReference>
<organism evidence="10 11">
    <name type="scientific">Theobroma cacao</name>
    <name type="common">Cacao</name>
    <name type="synonym">Cocoa</name>
    <dbReference type="NCBI Taxonomy" id="3641"/>
    <lineage>
        <taxon>Eukaryota</taxon>
        <taxon>Viridiplantae</taxon>
        <taxon>Streptophyta</taxon>
        <taxon>Embryophyta</taxon>
        <taxon>Tracheophyta</taxon>
        <taxon>Spermatophyta</taxon>
        <taxon>Magnoliopsida</taxon>
        <taxon>eudicotyledons</taxon>
        <taxon>Gunneridae</taxon>
        <taxon>Pentapetalae</taxon>
        <taxon>rosids</taxon>
        <taxon>malvids</taxon>
        <taxon>Malvales</taxon>
        <taxon>Malvaceae</taxon>
        <taxon>Byttnerioideae</taxon>
        <taxon>Theobroma</taxon>
    </lineage>
</organism>
<keyword evidence="3" id="KW-0052">Apoplast</keyword>
<dbReference type="AlphaFoldDB" id="A0A061DGV5"/>
<feature type="compositionally biased region" description="Low complexity" evidence="8">
    <location>
        <begin position="68"/>
        <end position="88"/>
    </location>
</feature>
<keyword evidence="4" id="KW-0964">Secreted</keyword>
<evidence type="ECO:0000256" key="1">
    <source>
        <dbReference type="ARBA" id="ARBA00004271"/>
    </source>
</evidence>
<reference evidence="10 11" key="1">
    <citation type="journal article" date="2013" name="Genome Biol.">
        <title>The genome sequence of the most widely cultivated cacao type and its use to identify candidate genes regulating pod color.</title>
        <authorList>
            <person name="Motamayor J.C."/>
            <person name="Mockaitis K."/>
            <person name="Schmutz J."/>
            <person name="Haiminen N."/>
            <person name="Iii D.L."/>
            <person name="Cornejo O."/>
            <person name="Findley S.D."/>
            <person name="Zheng P."/>
            <person name="Utro F."/>
            <person name="Royaert S."/>
            <person name="Saski C."/>
            <person name="Jenkins J."/>
            <person name="Podicheti R."/>
            <person name="Zhao M."/>
            <person name="Scheffler B.E."/>
            <person name="Stack J.C."/>
            <person name="Feltus F.A."/>
            <person name="Mustiga G.M."/>
            <person name="Amores F."/>
            <person name="Phillips W."/>
            <person name="Marelli J.P."/>
            <person name="May G.D."/>
            <person name="Shapiro H."/>
            <person name="Ma J."/>
            <person name="Bustamante C.D."/>
            <person name="Schnell R.J."/>
            <person name="Main D."/>
            <person name="Gilbert D."/>
            <person name="Parida L."/>
            <person name="Kuhn D.N."/>
        </authorList>
    </citation>
    <scope>NUCLEOTIDE SEQUENCE [LARGE SCALE GENOMIC DNA]</scope>
    <source>
        <strain evidence="11">cv. Matina 1-6</strain>
    </source>
</reference>
<evidence type="ECO:0000256" key="9">
    <source>
        <dbReference type="SAM" id="SignalP"/>
    </source>
</evidence>
<comment type="similarity">
    <text evidence="2">Belongs to the C-terminally encoded plant signaling peptide (CEP) family.</text>
</comment>
<gene>
    <name evidence="10" type="ORF">TCM_000586</name>
</gene>
<dbReference type="Gramene" id="EOX91367">
    <property type="protein sequence ID" value="EOX91367"/>
    <property type="gene ID" value="TCM_000586"/>
</dbReference>
<dbReference type="PANTHER" id="PTHR33348:SF40">
    <property type="entry name" value="PRECURSOR OF CEP3"/>
    <property type="match status" value="1"/>
</dbReference>
<evidence type="ECO:0000256" key="2">
    <source>
        <dbReference type="ARBA" id="ARBA00008963"/>
    </source>
</evidence>
<dbReference type="eggNOG" id="ENOG502SCM9">
    <property type="taxonomic scope" value="Eukaryota"/>
</dbReference>
<comment type="subcellular location">
    <subcellularLocation>
        <location evidence="1">Secreted</location>
        <location evidence="1">Extracellular space</location>
        <location evidence="1">Apoplast</location>
    </subcellularLocation>
</comment>
<dbReference type="HOGENOM" id="CLU_175062_0_0_1"/>
<evidence type="ECO:0000256" key="6">
    <source>
        <dbReference type="ARBA" id="ARBA00022729"/>
    </source>
</evidence>
<dbReference type="InParanoid" id="A0A061DGV5"/>
<keyword evidence="11" id="KW-1185">Reference proteome</keyword>
<feature type="chain" id="PRO_5001600373" evidence="9">
    <location>
        <begin position="27"/>
        <end position="115"/>
    </location>
</feature>
<dbReference type="OMA" id="KINGGHY"/>
<dbReference type="GO" id="GO:0005179">
    <property type="term" value="F:hormone activity"/>
    <property type="evidence" value="ECO:0000318"/>
    <property type="project" value="GO_Central"/>
</dbReference>
<dbReference type="GO" id="GO:0006995">
    <property type="term" value="P:cellular response to nitrogen starvation"/>
    <property type="evidence" value="ECO:0007669"/>
    <property type="project" value="UniProtKB-ARBA"/>
</dbReference>
<protein>
    <submittedName>
        <fullName evidence="10">Uncharacterized protein</fullName>
    </submittedName>
</protein>
<proteinExistence type="inferred from homology"/>
<keyword evidence="7" id="KW-0379">Hydroxylation</keyword>
<dbReference type="GO" id="GO:0005576">
    <property type="term" value="C:extracellular region"/>
    <property type="evidence" value="ECO:0000318"/>
    <property type="project" value="GO_Central"/>
</dbReference>
<feature type="signal peptide" evidence="9">
    <location>
        <begin position="1"/>
        <end position="26"/>
    </location>
</feature>
<dbReference type="GO" id="GO:0048364">
    <property type="term" value="P:root development"/>
    <property type="evidence" value="ECO:0007669"/>
    <property type="project" value="InterPro"/>
</dbReference>
<dbReference type="GO" id="GO:0048046">
    <property type="term" value="C:apoplast"/>
    <property type="evidence" value="ECO:0007669"/>
    <property type="project" value="UniProtKB-SubCell"/>
</dbReference>
<accession>A0A061DGV5</accession>
<evidence type="ECO:0000256" key="7">
    <source>
        <dbReference type="ARBA" id="ARBA00023278"/>
    </source>
</evidence>
<dbReference type="GO" id="GO:2000280">
    <property type="term" value="P:regulation of root development"/>
    <property type="evidence" value="ECO:0000318"/>
    <property type="project" value="GO_Central"/>
</dbReference>
<evidence type="ECO:0000256" key="5">
    <source>
        <dbReference type="ARBA" id="ARBA00022702"/>
    </source>
</evidence>
<sequence length="115" mass="12209">MAQNKLLSILVLLLLVFFQEMPCIEGRHLILDQKPKFQKVQSHGRTLAKETGTVLDGKVNLDGVNVKAADASTRSPPSPPSVVVGASQAPPPKPVDDFRPTAPGHSPGVGHSIQS</sequence>
<keyword evidence="6 9" id="KW-0732">Signal</keyword>